<dbReference type="PROSITE" id="PS51154">
    <property type="entry name" value="MACRO"/>
    <property type="match status" value="1"/>
</dbReference>
<evidence type="ECO:0000259" key="1">
    <source>
        <dbReference type="PROSITE" id="PS51154"/>
    </source>
</evidence>
<dbReference type="EMBL" id="KF835987">
    <property type="protein sequence ID" value="AHY25085.1"/>
    <property type="molecule type" value="Genomic_DNA"/>
</dbReference>
<protein>
    <recommendedName>
        <fullName evidence="1">Macro domain-containing protein</fullName>
    </recommendedName>
</protein>
<accession>A0A0A0Q2F1</accession>
<sequence>MITKYHEDNIVRPFAKGHNVAHGCNCFHLMGGGVAKQLADYYPTISKVDKLTNLGDFAKLGTYSIAYGVKANLCFNLYTQYESGPNLSYSALVKCLENLNDWAKTKIVAPTVYMPRIGCGIAGGDWEKVKVLIDMFTPNVNIVIVDWDGSDFK</sequence>
<keyword evidence="3" id="KW-1185">Reference proteome</keyword>
<evidence type="ECO:0000313" key="3">
    <source>
        <dbReference type="Proteomes" id="UP000030739"/>
    </source>
</evidence>
<name>A0A0A0Q2F1_9CAUD</name>
<dbReference type="InterPro" id="IPR050892">
    <property type="entry name" value="ADP-ribose_metab_enzymes"/>
</dbReference>
<reference evidence="2 3" key="1">
    <citation type="journal article" date="2015" name="Plant Pathol. J.">
        <title>Isolation and Genomic Characterization of the T4-Like Bacteriophage PM2 Infecting Pectobacterium carotovorum subsp. carotovorum.</title>
        <authorList>
            <person name="Lim J.A."/>
            <person name="Lee D.H."/>
            <person name="Heu S."/>
        </authorList>
    </citation>
    <scope>NUCLEOTIDE SEQUENCE [LARGE SCALE GENOMIC DNA]</scope>
</reference>
<organism evidence="2 3">
    <name type="scientific">Pectobacterium bacteriophage PM2</name>
    <dbReference type="NCBI Taxonomy" id="1429794"/>
    <lineage>
        <taxon>Viruses</taxon>
        <taxon>Duplodnaviria</taxon>
        <taxon>Heunggongvirae</taxon>
        <taxon>Uroviricota</taxon>
        <taxon>Caudoviricetes</taxon>
        <taxon>Pantevenvirales</taxon>
        <taxon>Straboviridae</taxon>
        <taxon>Tevenvirinae</taxon>
        <taxon>Mosugukvirus</taxon>
        <taxon>Mosugukvirus pm2</taxon>
    </lineage>
</organism>
<gene>
    <name evidence="2" type="ORF">PM2_123</name>
</gene>
<dbReference type="SMART" id="SM00506">
    <property type="entry name" value="A1pp"/>
    <property type="match status" value="1"/>
</dbReference>
<dbReference type="GeneID" id="26638016"/>
<dbReference type="SUPFAM" id="SSF52949">
    <property type="entry name" value="Macro domain-like"/>
    <property type="match status" value="1"/>
</dbReference>
<dbReference type="RefSeq" id="YP_009211544.1">
    <property type="nucleotide sequence ID" value="NC_028940.1"/>
</dbReference>
<feature type="domain" description="Macro" evidence="1">
    <location>
        <begin position="1"/>
        <end position="153"/>
    </location>
</feature>
<dbReference type="Gene3D" id="3.40.220.10">
    <property type="entry name" value="Leucine Aminopeptidase, subunit E, domain 1"/>
    <property type="match status" value="1"/>
</dbReference>
<dbReference type="PANTHER" id="PTHR12521:SF0">
    <property type="entry name" value="ADP-RIBOSE GLYCOHYDROLASE OARD1"/>
    <property type="match status" value="1"/>
</dbReference>
<dbReference type="Proteomes" id="UP000030739">
    <property type="component" value="Segment"/>
</dbReference>
<dbReference type="KEGG" id="vg:26638016"/>
<proteinExistence type="predicted"/>
<dbReference type="Pfam" id="PF01661">
    <property type="entry name" value="Macro"/>
    <property type="match status" value="1"/>
</dbReference>
<evidence type="ECO:0000313" key="2">
    <source>
        <dbReference type="EMBL" id="AHY25085.1"/>
    </source>
</evidence>
<dbReference type="PANTHER" id="PTHR12521">
    <property type="entry name" value="PROTEIN C6ORF130"/>
    <property type="match status" value="1"/>
</dbReference>
<dbReference type="OrthoDB" id="15963at10239"/>
<dbReference type="InterPro" id="IPR002589">
    <property type="entry name" value="Macro_dom"/>
</dbReference>
<dbReference type="GO" id="GO:0140291">
    <property type="term" value="P:peptidyl-glutamate ADP-deribosylation"/>
    <property type="evidence" value="ECO:0007669"/>
    <property type="project" value="TreeGrafter"/>
</dbReference>
<dbReference type="InterPro" id="IPR043472">
    <property type="entry name" value="Macro_dom-like"/>
</dbReference>